<dbReference type="PROSITE" id="PS50850">
    <property type="entry name" value="MFS"/>
    <property type="match status" value="1"/>
</dbReference>
<feature type="transmembrane region" description="Helical" evidence="5">
    <location>
        <begin position="284"/>
        <end position="309"/>
    </location>
</feature>
<feature type="transmembrane region" description="Helical" evidence="5">
    <location>
        <begin position="361"/>
        <end position="379"/>
    </location>
</feature>
<gene>
    <name evidence="7" type="ORF">LTR78_010279</name>
</gene>
<name>A0AAE0TPY7_9PEZI</name>
<dbReference type="PANTHER" id="PTHR42718:SF36">
    <property type="entry name" value="MULTIDRUG TRANSPORTER, PUTATIVE (AFU_ORTHOLOGUE AFUA_4G13820)-RELATED"/>
    <property type="match status" value="1"/>
</dbReference>
<feature type="transmembrane region" description="Helical" evidence="5">
    <location>
        <begin position="152"/>
        <end position="170"/>
    </location>
</feature>
<feature type="transmembrane region" description="Helical" evidence="5">
    <location>
        <begin position="85"/>
        <end position="109"/>
    </location>
</feature>
<dbReference type="InterPro" id="IPR036259">
    <property type="entry name" value="MFS_trans_sf"/>
</dbReference>
<dbReference type="InterPro" id="IPR020846">
    <property type="entry name" value="MFS_dom"/>
</dbReference>
<evidence type="ECO:0000313" key="7">
    <source>
        <dbReference type="EMBL" id="KAK3669821.1"/>
    </source>
</evidence>
<feature type="transmembrane region" description="Helical" evidence="5">
    <location>
        <begin position="221"/>
        <end position="246"/>
    </location>
</feature>
<evidence type="ECO:0000256" key="5">
    <source>
        <dbReference type="SAM" id="Phobius"/>
    </source>
</evidence>
<dbReference type="InterPro" id="IPR011701">
    <property type="entry name" value="MFS"/>
</dbReference>
<feature type="transmembrane region" description="Helical" evidence="5">
    <location>
        <begin position="258"/>
        <end position="278"/>
    </location>
</feature>
<feature type="transmembrane region" description="Helical" evidence="5">
    <location>
        <begin position="116"/>
        <end position="136"/>
    </location>
</feature>
<feature type="transmembrane region" description="Helical" evidence="5">
    <location>
        <begin position="182"/>
        <end position="201"/>
    </location>
</feature>
<keyword evidence="3 5" id="KW-1133">Transmembrane helix</keyword>
<keyword evidence="2 5" id="KW-0812">Transmembrane</keyword>
<reference evidence="7" key="1">
    <citation type="submission" date="2023-07" db="EMBL/GenBank/DDBJ databases">
        <title>Black Yeasts Isolated from many extreme environments.</title>
        <authorList>
            <person name="Coleine C."/>
            <person name="Stajich J.E."/>
            <person name="Selbmann L."/>
        </authorList>
    </citation>
    <scope>NUCLEOTIDE SEQUENCE</scope>
    <source>
        <strain evidence="7">CCFEE 5485</strain>
    </source>
</reference>
<comment type="subcellular location">
    <subcellularLocation>
        <location evidence="1">Membrane</location>
        <topology evidence="1">Multi-pass membrane protein</topology>
    </subcellularLocation>
</comment>
<evidence type="ECO:0000256" key="3">
    <source>
        <dbReference type="ARBA" id="ARBA00022989"/>
    </source>
</evidence>
<dbReference type="Pfam" id="PF07690">
    <property type="entry name" value="MFS_1"/>
    <property type="match status" value="1"/>
</dbReference>
<feature type="transmembrane region" description="Helical" evidence="5">
    <location>
        <begin position="26"/>
        <end position="44"/>
    </location>
</feature>
<keyword evidence="8" id="KW-1185">Reference proteome</keyword>
<feature type="transmembrane region" description="Helical" evidence="5">
    <location>
        <begin position="56"/>
        <end position="73"/>
    </location>
</feature>
<accession>A0AAE0TPY7</accession>
<protein>
    <recommendedName>
        <fullName evidence="6">Major facilitator superfamily (MFS) profile domain-containing protein</fullName>
    </recommendedName>
</protein>
<dbReference type="SUPFAM" id="SSF103473">
    <property type="entry name" value="MFS general substrate transporter"/>
    <property type="match status" value="1"/>
</dbReference>
<dbReference type="PANTHER" id="PTHR42718">
    <property type="entry name" value="MAJOR FACILITATOR SUPERFAMILY MULTIDRUG TRANSPORTER MFSC"/>
    <property type="match status" value="1"/>
</dbReference>
<dbReference type="Gene3D" id="1.20.1250.20">
    <property type="entry name" value="MFS general substrate transporter like domains"/>
    <property type="match status" value="1"/>
</dbReference>
<dbReference type="AlphaFoldDB" id="A0AAE0TPY7"/>
<dbReference type="GO" id="GO:0022857">
    <property type="term" value="F:transmembrane transporter activity"/>
    <property type="evidence" value="ECO:0007669"/>
    <property type="project" value="InterPro"/>
</dbReference>
<feature type="domain" description="Major facilitator superfamily (MFS) profile" evidence="6">
    <location>
        <begin position="1"/>
        <end position="384"/>
    </location>
</feature>
<evidence type="ECO:0000256" key="1">
    <source>
        <dbReference type="ARBA" id="ARBA00004141"/>
    </source>
</evidence>
<dbReference type="Proteomes" id="UP001274830">
    <property type="component" value="Unassembled WGS sequence"/>
</dbReference>
<feature type="transmembrane region" description="Helical" evidence="5">
    <location>
        <begin position="321"/>
        <end position="341"/>
    </location>
</feature>
<evidence type="ECO:0000256" key="2">
    <source>
        <dbReference type="ARBA" id="ARBA00022692"/>
    </source>
</evidence>
<keyword evidence="4 5" id="KW-0472">Membrane</keyword>
<proteinExistence type="predicted"/>
<evidence type="ECO:0000256" key="4">
    <source>
        <dbReference type="ARBA" id="ARBA00023136"/>
    </source>
</evidence>
<organism evidence="7 8">
    <name type="scientific">Recurvomyces mirabilis</name>
    <dbReference type="NCBI Taxonomy" id="574656"/>
    <lineage>
        <taxon>Eukaryota</taxon>
        <taxon>Fungi</taxon>
        <taxon>Dikarya</taxon>
        <taxon>Ascomycota</taxon>
        <taxon>Pezizomycotina</taxon>
        <taxon>Dothideomycetes</taxon>
        <taxon>Dothideomycetidae</taxon>
        <taxon>Mycosphaerellales</taxon>
        <taxon>Teratosphaeriaceae</taxon>
        <taxon>Recurvomyces</taxon>
    </lineage>
</organism>
<evidence type="ECO:0000313" key="8">
    <source>
        <dbReference type="Proteomes" id="UP001274830"/>
    </source>
</evidence>
<sequence length="423" mass="45215">MTAFSLVIASTLMVFGRLGDMFGGYPVFIGGLAWLLIWSIITGFSTSSIMLNVCRALQGLGAAAALPTGIQIMGSTYRPSQRKNLVFAVYGTSAVVGFYGGMFFAGLIGQYTRWGYYFWVGAIMIGITLASSLYAIQPDQAQKVEGRPQMDYLGAITVVIGLVLLVFSITQSAHATAGRRTPYIIVCFILAVISLSAAVYVEARVASHPLLPASIFHTRSMTPLLFALLLLFGSWGIFSVYGTFILEGFILHLVPARLLLGISGLGALGSQLLLAFIPGANANYWARVFPATILSTIGIDLSVILMTVFITTTFPSAQQGLAGGVLNSVLQLGVALTLGLTDIVQSATVDQVGLARSYKDTFWFGVGVSGIGLILMLVWGKIPKATSELTPEERAELVQVAEDELQDDVVQSDAQASRIDRID</sequence>
<comment type="caution">
    <text evidence="7">The sequence shown here is derived from an EMBL/GenBank/DDBJ whole genome shotgun (WGS) entry which is preliminary data.</text>
</comment>
<evidence type="ECO:0000259" key="6">
    <source>
        <dbReference type="PROSITE" id="PS50850"/>
    </source>
</evidence>
<dbReference type="EMBL" id="JAUTXT010000070">
    <property type="protein sequence ID" value="KAK3669821.1"/>
    <property type="molecule type" value="Genomic_DNA"/>
</dbReference>
<dbReference type="GO" id="GO:0016020">
    <property type="term" value="C:membrane"/>
    <property type="evidence" value="ECO:0007669"/>
    <property type="project" value="UniProtKB-SubCell"/>
</dbReference>